<evidence type="ECO:0000256" key="7">
    <source>
        <dbReference type="SAM" id="Phobius"/>
    </source>
</evidence>
<accession>A0AAW9DL74</accession>
<keyword evidence="10" id="KW-1185">Reference proteome</keyword>
<reference evidence="9 10" key="1">
    <citation type="submission" date="2023-11" db="EMBL/GenBank/DDBJ databases">
        <title>MicrobeMod: A computational toolkit for identifying prokaryotic methylation and restriction-modification with nanopore sequencing.</title>
        <authorList>
            <person name="Crits-Christoph A."/>
            <person name="Kang S.C."/>
            <person name="Lee H."/>
            <person name="Ostrov N."/>
        </authorList>
    </citation>
    <scope>NUCLEOTIDE SEQUENCE [LARGE SCALE GENOMIC DNA]</scope>
    <source>
        <strain evidence="9 10">DSMZ 700</strain>
    </source>
</reference>
<evidence type="ECO:0000256" key="2">
    <source>
        <dbReference type="ARBA" id="ARBA00022475"/>
    </source>
</evidence>
<evidence type="ECO:0000259" key="8">
    <source>
        <dbReference type="Pfam" id="PF02470"/>
    </source>
</evidence>
<keyword evidence="6 7" id="KW-0472">Membrane</keyword>
<comment type="caution">
    <text evidence="9">The sequence shown here is derived from an EMBL/GenBank/DDBJ whole genome shotgun (WGS) entry which is preliminary data.</text>
</comment>
<keyword evidence="3" id="KW-0997">Cell inner membrane</keyword>
<dbReference type="PANTHER" id="PTHR30462">
    <property type="entry name" value="INTERMEMBRANE TRANSPORT PROTEIN PQIB-RELATED"/>
    <property type="match status" value="1"/>
</dbReference>
<dbReference type="PANTHER" id="PTHR30462:SF0">
    <property type="entry name" value="INTERMEMBRANE TRANSPORT PROTEIN YEBT"/>
    <property type="match status" value="1"/>
</dbReference>
<keyword evidence="5 7" id="KW-1133">Transmembrane helix</keyword>
<dbReference type="Pfam" id="PF02470">
    <property type="entry name" value="MlaD"/>
    <property type="match status" value="1"/>
</dbReference>
<comment type="subcellular location">
    <subcellularLocation>
        <location evidence="1">Cell inner membrane</location>
    </subcellularLocation>
</comment>
<keyword evidence="4 7" id="KW-0812">Transmembrane</keyword>
<keyword evidence="2" id="KW-1003">Cell membrane</keyword>
<dbReference type="EMBL" id="JAWXYB010000018">
    <property type="protein sequence ID" value="MDX5929818.1"/>
    <property type="molecule type" value="Genomic_DNA"/>
</dbReference>
<feature type="domain" description="Mce/MlaD" evidence="8">
    <location>
        <begin position="44"/>
        <end position="134"/>
    </location>
</feature>
<dbReference type="GO" id="GO:0005886">
    <property type="term" value="C:plasma membrane"/>
    <property type="evidence" value="ECO:0007669"/>
    <property type="project" value="UniProtKB-SubCell"/>
</dbReference>
<evidence type="ECO:0000313" key="9">
    <source>
        <dbReference type="EMBL" id="MDX5929818.1"/>
    </source>
</evidence>
<dbReference type="Proteomes" id="UP001279553">
    <property type="component" value="Unassembled WGS sequence"/>
</dbReference>
<proteinExistence type="predicted"/>
<feature type="transmembrane region" description="Helical" evidence="7">
    <location>
        <begin position="20"/>
        <end position="38"/>
    </location>
</feature>
<gene>
    <name evidence="9" type="ORF">SIL87_03465</name>
</gene>
<dbReference type="AlphaFoldDB" id="A0AAW9DL74"/>
<protein>
    <submittedName>
        <fullName evidence="9">MlaD family protein</fullName>
    </submittedName>
</protein>
<dbReference type="InterPro" id="IPR003399">
    <property type="entry name" value="Mce/MlaD"/>
</dbReference>
<dbReference type="RefSeq" id="WP_319612810.1">
    <property type="nucleotide sequence ID" value="NZ_JAWXYB010000018.1"/>
</dbReference>
<evidence type="ECO:0000256" key="3">
    <source>
        <dbReference type="ARBA" id="ARBA00022519"/>
    </source>
</evidence>
<sequence>MADKSPEPPKARFRGTRWPGMIWAVPVAAAGIVIWLGLEAVAKRGPEVTVDFPTSGGLKPGSTSVKYRGVTVGHVDAVRLTKTLNTMKVTMRFMGDMKGHLGRGTSFWIAGRKVSFGNLASLKTIIAGPYIGVEPHAGKLARHFTGLTHAPVLHSGAKGEMLRIVAAHPGNLSRGAGIYFNHFKIGQVVDVAMRPDGRHFDISAFIQRAHENLVSTRSRFWNAGGVSVSTGGSGPKLELQSIPALVSGAIGVETPPGGGHPDKGTIYHLYSGRAAALSAPGPQAVPYRVILAGGPHGLKSGAKVTLEGADAGVVTKVAMRFDPDAGKLVTRVDLALEPHDLPLAAPHRWHLADPAPQMNAMLATLIGQGLRARMDRATPVIGAQTIALDLVKHAPAATLGTGTVPEIPSTTATSVKAIMAQVSEILANVHDATSRIAAVSRSPRTRRTLERLDRTITHVDAITRTTSAQLPQLLASLRQSMHAADAALRSVHGLVAQQGTAANAPESESLPRALYELTRAARSLRELTDYLSGHPNAIIFGKGR</sequence>
<dbReference type="InterPro" id="IPR051800">
    <property type="entry name" value="PqiA-PqiB_transport"/>
</dbReference>
<evidence type="ECO:0000256" key="5">
    <source>
        <dbReference type="ARBA" id="ARBA00022989"/>
    </source>
</evidence>
<name>A0AAW9DL74_ACIAO</name>
<evidence type="ECO:0000256" key="1">
    <source>
        <dbReference type="ARBA" id="ARBA00004533"/>
    </source>
</evidence>
<evidence type="ECO:0000256" key="4">
    <source>
        <dbReference type="ARBA" id="ARBA00022692"/>
    </source>
</evidence>
<evidence type="ECO:0000256" key="6">
    <source>
        <dbReference type="ARBA" id="ARBA00023136"/>
    </source>
</evidence>
<evidence type="ECO:0000313" key="10">
    <source>
        <dbReference type="Proteomes" id="UP001279553"/>
    </source>
</evidence>
<organism evidence="9 10">
    <name type="scientific">Acidiphilium acidophilum</name>
    <name type="common">Thiobacillus acidophilus</name>
    <dbReference type="NCBI Taxonomy" id="76588"/>
    <lineage>
        <taxon>Bacteria</taxon>
        <taxon>Pseudomonadati</taxon>
        <taxon>Pseudomonadota</taxon>
        <taxon>Alphaproteobacteria</taxon>
        <taxon>Acetobacterales</taxon>
        <taxon>Acidocellaceae</taxon>
        <taxon>Acidiphilium</taxon>
    </lineage>
</organism>